<evidence type="ECO:0000313" key="3">
    <source>
        <dbReference type="Proteomes" id="UP000075901"/>
    </source>
</evidence>
<feature type="compositionally biased region" description="Polar residues" evidence="1">
    <location>
        <begin position="618"/>
        <end position="632"/>
    </location>
</feature>
<feature type="region of interest" description="Disordered" evidence="1">
    <location>
        <begin position="482"/>
        <end position="800"/>
    </location>
</feature>
<feature type="compositionally biased region" description="Low complexity" evidence="1">
    <location>
        <begin position="349"/>
        <end position="367"/>
    </location>
</feature>
<dbReference type="EnsemblMetazoa" id="AMAM018621-RA">
    <property type="protein sequence ID" value="AMAM018621-PA"/>
    <property type="gene ID" value="AMAM018621"/>
</dbReference>
<proteinExistence type="predicted"/>
<feature type="compositionally biased region" description="Polar residues" evidence="1">
    <location>
        <begin position="767"/>
        <end position="776"/>
    </location>
</feature>
<organism evidence="2 3">
    <name type="scientific">Anopheles maculatus</name>
    <dbReference type="NCBI Taxonomy" id="74869"/>
    <lineage>
        <taxon>Eukaryota</taxon>
        <taxon>Metazoa</taxon>
        <taxon>Ecdysozoa</taxon>
        <taxon>Arthropoda</taxon>
        <taxon>Hexapoda</taxon>
        <taxon>Insecta</taxon>
        <taxon>Pterygota</taxon>
        <taxon>Neoptera</taxon>
        <taxon>Endopterygota</taxon>
        <taxon>Diptera</taxon>
        <taxon>Nematocera</taxon>
        <taxon>Culicoidea</taxon>
        <taxon>Culicidae</taxon>
        <taxon>Anophelinae</taxon>
        <taxon>Anopheles</taxon>
        <taxon>Anopheles maculatus group</taxon>
    </lineage>
</organism>
<dbReference type="AlphaFoldDB" id="A0A182T330"/>
<feature type="compositionally biased region" description="Polar residues" evidence="1">
    <location>
        <begin position="89"/>
        <end position="100"/>
    </location>
</feature>
<feature type="compositionally biased region" description="Polar residues" evidence="1">
    <location>
        <begin position="122"/>
        <end position="131"/>
    </location>
</feature>
<feature type="compositionally biased region" description="Polar residues" evidence="1">
    <location>
        <begin position="1"/>
        <end position="10"/>
    </location>
</feature>
<name>A0A182T330_9DIPT</name>
<evidence type="ECO:0000313" key="2">
    <source>
        <dbReference type="EnsemblMetazoa" id="AMAM018621-PA"/>
    </source>
</evidence>
<feature type="compositionally biased region" description="Low complexity" evidence="1">
    <location>
        <begin position="101"/>
        <end position="113"/>
    </location>
</feature>
<feature type="compositionally biased region" description="Pro residues" evidence="1">
    <location>
        <begin position="409"/>
        <end position="429"/>
    </location>
</feature>
<feature type="compositionally biased region" description="Low complexity" evidence="1">
    <location>
        <begin position="517"/>
        <end position="531"/>
    </location>
</feature>
<feature type="compositionally biased region" description="Low complexity" evidence="1">
    <location>
        <begin position="231"/>
        <end position="258"/>
    </location>
</feature>
<feature type="compositionally biased region" description="Polar residues" evidence="1">
    <location>
        <begin position="789"/>
        <end position="800"/>
    </location>
</feature>
<evidence type="ECO:0000256" key="1">
    <source>
        <dbReference type="SAM" id="MobiDB-lite"/>
    </source>
</evidence>
<dbReference type="Proteomes" id="UP000075901">
    <property type="component" value="Unassembled WGS sequence"/>
</dbReference>
<feature type="region of interest" description="Disordered" evidence="1">
    <location>
        <begin position="1"/>
        <end position="21"/>
    </location>
</feature>
<feature type="region of interest" description="Disordered" evidence="1">
    <location>
        <begin position="82"/>
        <end position="139"/>
    </location>
</feature>
<reference evidence="3" key="1">
    <citation type="submission" date="2013-09" db="EMBL/GenBank/DDBJ databases">
        <title>The Genome Sequence of Anopheles maculatus species B.</title>
        <authorList>
            <consortium name="The Broad Institute Genomics Platform"/>
            <person name="Neafsey D.E."/>
            <person name="Besansky N."/>
            <person name="Howell P."/>
            <person name="Walton C."/>
            <person name="Young S.K."/>
            <person name="Zeng Q."/>
            <person name="Gargeya S."/>
            <person name="Fitzgerald M."/>
            <person name="Haas B."/>
            <person name="Abouelleil A."/>
            <person name="Allen A.W."/>
            <person name="Alvarado L."/>
            <person name="Arachchi H.M."/>
            <person name="Berlin A.M."/>
            <person name="Chapman S.B."/>
            <person name="Gainer-Dewar J."/>
            <person name="Goldberg J."/>
            <person name="Griggs A."/>
            <person name="Gujja S."/>
            <person name="Hansen M."/>
            <person name="Howarth C."/>
            <person name="Imamovic A."/>
            <person name="Ireland A."/>
            <person name="Larimer J."/>
            <person name="McCowan C."/>
            <person name="Murphy C."/>
            <person name="Pearson M."/>
            <person name="Poon T.W."/>
            <person name="Priest M."/>
            <person name="Roberts A."/>
            <person name="Saif S."/>
            <person name="Shea T."/>
            <person name="Sisk P."/>
            <person name="Sykes S."/>
            <person name="Wortman J."/>
            <person name="Nusbaum C."/>
            <person name="Birren B."/>
        </authorList>
    </citation>
    <scope>NUCLEOTIDE SEQUENCE [LARGE SCALE GENOMIC DNA]</scope>
    <source>
        <strain evidence="3">maculatus3</strain>
    </source>
</reference>
<feature type="compositionally biased region" description="Pro residues" evidence="1">
    <location>
        <begin position="368"/>
        <end position="379"/>
    </location>
</feature>
<accession>A0A182T330</accession>
<feature type="compositionally biased region" description="Low complexity" evidence="1">
    <location>
        <begin position="582"/>
        <end position="617"/>
    </location>
</feature>
<dbReference type="VEuPathDB" id="VectorBase:AMAM018621"/>
<evidence type="ECO:0008006" key="4">
    <source>
        <dbReference type="Google" id="ProtNLM"/>
    </source>
</evidence>
<feature type="region of interest" description="Disordered" evidence="1">
    <location>
        <begin position="214"/>
        <end position="265"/>
    </location>
</feature>
<feature type="region of interest" description="Disordered" evidence="1">
    <location>
        <begin position="300"/>
        <end position="324"/>
    </location>
</feature>
<reference evidence="2" key="2">
    <citation type="submission" date="2020-05" db="UniProtKB">
        <authorList>
            <consortium name="EnsemblMetazoa"/>
        </authorList>
    </citation>
    <scope>IDENTIFICATION</scope>
    <source>
        <strain evidence="2">maculatus3</strain>
    </source>
</reference>
<protein>
    <recommendedName>
        <fullName evidence="4">Protein tweety homolog</fullName>
    </recommendedName>
</protein>
<sequence length="800" mass="89695">KKLTASSATLSDKDPRDISNNGFNRFDPKYVSIGPKAIRNTVNNVTANVNKCATLRHGGRYGGSLSVSAGMGGVGGGHHAVAGLGGARSGTSPSPNLKNVQQPMLSQSQTQQYKQHHQDRQLSSSGTTSIMTVDGGSDRTEQKLAISTVSKEYSQQSYSCATLPYKKPGSGYTETTTAPATVTTSILKKESNLDNQHNQRYAPTVYSIDTSAYHHQREGSGGGFHHHSQPSHHQQSLTQQTQQLQQYQQQQQQQQQQQTHHRSLSSTNQLYQETGAGSVFASPPPSIASTATTRSNVSIINQPLPDIPTGAGGGSSNTASNSIKNSQQPLCAATLNQYRSLQRPHKQHTGSSSGLSALTTSAGLGKPTIPPKVTPPMLPPKNRHKDESQYQSKMAAMASTGSGGSIVTPPLPSSRPQQPLPQPPPPPPAQSLHHHHSQAGAQQAKSSYGGTGGMSISSNFNAIQQQLQNQLHFKQYHQLTQQPWQREQLPQQSGSNVSVTNSGGTFANYDRQQAGLSSSSRNRSYSGGSSSIDQPLPHPKPSNIEKAKSHHHSSSAAAPVPSGGGSMVANYQTLPKNHHHQQQQQQQQQHQQHQQQQQQQQQYLQQGQSSSFGSTSSAGQHQPQPKSILSKTRPNETREREQREREREQRERDRERDRDHHRERDRDHRDRDRDRDRERDRDRDRDRERDRDRDRDKDRDRDRERDRHHDRDRERNRDREHRERDRERDRDREHHRDRDREREKEQDRTERSHHHRTSHEYHHDSSHGTQPSSKNPNVYYRSLQRGGLQANNDLYSVTEL</sequence>
<feature type="compositionally biased region" description="Low complexity" evidence="1">
    <location>
        <begin position="482"/>
        <end position="505"/>
    </location>
</feature>
<feature type="region of interest" description="Disordered" evidence="1">
    <location>
        <begin position="341"/>
        <end position="453"/>
    </location>
</feature>
<feature type="compositionally biased region" description="Basic and acidic residues" evidence="1">
    <location>
        <begin position="633"/>
        <end position="750"/>
    </location>
</feature>
<keyword evidence="3" id="KW-1185">Reference proteome</keyword>